<evidence type="ECO:0000259" key="3">
    <source>
        <dbReference type="Pfam" id="PF10145"/>
    </source>
</evidence>
<keyword evidence="2" id="KW-0472">Membrane</keyword>
<dbReference type="PANTHER" id="PTHR37813:SF1">
    <property type="entry name" value="FELS-2 PROPHAGE PROTEIN"/>
    <property type="match status" value="1"/>
</dbReference>
<feature type="transmembrane region" description="Helical" evidence="2">
    <location>
        <begin position="416"/>
        <end position="435"/>
    </location>
</feature>
<dbReference type="EMBL" id="UGWP01000004">
    <property type="protein sequence ID" value="SUF56701.1"/>
    <property type="molecule type" value="Genomic_DNA"/>
</dbReference>
<accession>A0A379QK67</accession>
<sequence>MSDSFQLKAIITGVDKLSPVLDGISKNIKKAGKGVKEKMLMAGAVGTGWAMALTKPIKDAMEFESSMADVRKVVSFDNPGQFEQMGQDILDMSTTLPMAADDIAKIVAAGGQAGLAAGGLKEFATDAVKMGIAFDETAEQAGQQMAQWRVSLNMTQSQVQTLADQINYLGNTGPTTAAKITDVVTRVGSLGKVAGFSAADVAALGSTIGAAGIESDVAATAIKKVFTTLASGNKMTKGQKIALKSLRLNPKKLAVDLQKNGKAALISVFTALSKVSENERVSVLKTLFGEESVGAIAPLLANLDLLKANFNKVGDSAQYAGSMQKEYEARAGTTANKLELLKNNLNRVSVEMGDALLPAVSDGLSQAMPLLNGIASFVKNNPEVVKIAAGAAAGLTAIGGMATIGLLVAAVGPLGLMLGALVGAGIFIAANWNTIKDAWEHGKPLAQGPLTHEQQVVADAYNFNKPQSSPGWGYLAVQQEVANRSAGNDFLRDVQVATGQRAPTPFPRSQGGPAYNYSAPQQFNPAAIPVMRYLAPPGQELLSGAKPLQGEMIVKFENSPPGMRVSEGKTNAPNVRLTPDVGYSQFSSKGLPGLPWQ</sequence>
<dbReference type="NCBIfam" id="TIGR01760">
    <property type="entry name" value="tape_meas_TP901"/>
    <property type="match status" value="1"/>
</dbReference>
<name>A0A379QK67_SALER</name>
<evidence type="ECO:0000313" key="5">
    <source>
        <dbReference type="Proteomes" id="UP000254597"/>
    </source>
</evidence>
<evidence type="ECO:0000256" key="2">
    <source>
        <dbReference type="SAM" id="Phobius"/>
    </source>
</evidence>
<dbReference type="Proteomes" id="UP000254597">
    <property type="component" value="Unassembled WGS sequence"/>
</dbReference>
<reference evidence="4 5" key="1">
    <citation type="submission" date="2018-06" db="EMBL/GenBank/DDBJ databases">
        <authorList>
            <consortium name="Pathogen Informatics"/>
            <person name="Doyle S."/>
        </authorList>
    </citation>
    <scope>NUCLEOTIDE SEQUENCE [LARGE SCALE GENOMIC DNA]</scope>
    <source>
        <strain evidence="4 5">NCTC10252</strain>
    </source>
</reference>
<gene>
    <name evidence="4" type="primary">SBOV11991</name>
    <name evidence="4" type="ORF">NCTC10252_01930</name>
</gene>
<keyword evidence="2" id="KW-1133">Transmembrane helix</keyword>
<proteinExistence type="predicted"/>
<dbReference type="PANTHER" id="PTHR37813">
    <property type="entry name" value="FELS-2 PROPHAGE PROTEIN"/>
    <property type="match status" value="1"/>
</dbReference>
<evidence type="ECO:0000256" key="1">
    <source>
        <dbReference type="ARBA" id="ARBA00022612"/>
    </source>
</evidence>
<evidence type="ECO:0000313" key="4">
    <source>
        <dbReference type="EMBL" id="SUF56701.1"/>
    </source>
</evidence>
<keyword evidence="1" id="KW-1188">Viral release from host cell</keyword>
<dbReference type="AlphaFoldDB" id="A0A379QK67"/>
<organism evidence="4 5">
    <name type="scientific">Salmonella enterica</name>
    <name type="common">Salmonella choleraesuis</name>
    <dbReference type="NCBI Taxonomy" id="28901"/>
    <lineage>
        <taxon>Bacteria</taxon>
        <taxon>Pseudomonadati</taxon>
        <taxon>Pseudomonadota</taxon>
        <taxon>Gammaproteobacteria</taxon>
        <taxon>Enterobacterales</taxon>
        <taxon>Enterobacteriaceae</taxon>
        <taxon>Salmonella</taxon>
    </lineage>
</organism>
<dbReference type="Pfam" id="PF10145">
    <property type="entry name" value="PhageMin_Tail"/>
    <property type="match status" value="1"/>
</dbReference>
<dbReference type="InterPro" id="IPR010090">
    <property type="entry name" value="Phage_tape_meas"/>
</dbReference>
<feature type="domain" description="Phage tail tape measure protein" evidence="3">
    <location>
        <begin position="87"/>
        <end position="289"/>
    </location>
</feature>
<protein>
    <submittedName>
        <fullName evidence="4">Tail protein</fullName>
    </submittedName>
</protein>
<keyword evidence="2" id="KW-0812">Transmembrane</keyword>